<feature type="compositionally biased region" description="Acidic residues" evidence="2">
    <location>
        <begin position="36"/>
        <end position="45"/>
    </location>
</feature>
<proteinExistence type="inferred from homology"/>
<dbReference type="GO" id="GO:0005737">
    <property type="term" value="C:cytoplasm"/>
    <property type="evidence" value="ECO:0007669"/>
    <property type="project" value="TreeGrafter"/>
</dbReference>
<evidence type="ECO:0000256" key="1">
    <source>
        <dbReference type="ARBA" id="ARBA00009686"/>
    </source>
</evidence>
<evidence type="ECO:0000256" key="2">
    <source>
        <dbReference type="SAM" id="MobiDB-lite"/>
    </source>
</evidence>
<evidence type="ECO:0000313" key="5">
    <source>
        <dbReference type="Proteomes" id="UP001165083"/>
    </source>
</evidence>
<dbReference type="SUPFAM" id="SSF52833">
    <property type="entry name" value="Thioredoxin-like"/>
    <property type="match status" value="1"/>
</dbReference>
<dbReference type="PANTHER" id="PTHR45809:SF3">
    <property type="entry name" value="VIRAL IAP-ASSOCIATED FACTOR HOMOLOG"/>
    <property type="match status" value="1"/>
</dbReference>
<protein>
    <submittedName>
        <fullName evidence="4">Unnamed protein product</fullName>
    </submittedName>
</protein>
<dbReference type="Pfam" id="PF02114">
    <property type="entry name" value="Phosducin"/>
    <property type="match status" value="1"/>
</dbReference>
<dbReference type="OrthoDB" id="45518at2759"/>
<comment type="caution">
    <text evidence="4">The sequence shown here is derived from an EMBL/GenBank/DDBJ whole genome shotgun (WGS) entry which is preliminary data.</text>
</comment>
<dbReference type="Proteomes" id="UP001165083">
    <property type="component" value="Unassembled WGS sequence"/>
</dbReference>
<dbReference type="Gene3D" id="3.40.30.10">
    <property type="entry name" value="Glutaredoxin"/>
    <property type="match status" value="1"/>
</dbReference>
<feature type="domain" description="Phosducin" evidence="3">
    <location>
        <begin position="22"/>
        <end position="178"/>
    </location>
</feature>
<dbReference type="InterPro" id="IPR036249">
    <property type="entry name" value="Thioredoxin-like_sf"/>
</dbReference>
<evidence type="ECO:0000313" key="4">
    <source>
        <dbReference type="EMBL" id="GMF12679.1"/>
    </source>
</evidence>
<dbReference type="GO" id="GO:0006457">
    <property type="term" value="P:protein folding"/>
    <property type="evidence" value="ECO:0007669"/>
    <property type="project" value="TreeGrafter"/>
</dbReference>
<dbReference type="PANTHER" id="PTHR45809">
    <property type="entry name" value="VIRAL IAP-ASSOCIATED FACTOR HOMOLOG"/>
    <property type="match status" value="1"/>
</dbReference>
<name>A0A9W6TDF5_9STRA</name>
<organism evidence="4 5">
    <name type="scientific">Phytophthora lilii</name>
    <dbReference type="NCBI Taxonomy" id="2077276"/>
    <lineage>
        <taxon>Eukaryota</taxon>
        <taxon>Sar</taxon>
        <taxon>Stramenopiles</taxon>
        <taxon>Oomycota</taxon>
        <taxon>Peronosporomycetes</taxon>
        <taxon>Peronosporales</taxon>
        <taxon>Peronosporaceae</taxon>
        <taxon>Phytophthora</taxon>
    </lineage>
</organism>
<dbReference type="EMBL" id="BSXW01000129">
    <property type="protein sequence ID" value="GMF12679.1"/>
    <property type="molecule type" value="Genomic_DNA"/>
</dbReference>
<feature type="region of interest" description="Disordered" evidence="2">
    <location>
        <begin position="29"/>
        <end position="56"/>
    </location>
</feature>
<evidence type="ECO:0000259" key="3">
    <source>
        <dbReference type="Pfam" id="PF02114"/>
    </source>
</evidence>
<comment type="similarity">
    <text evidence="1">Belongs to the phosducin family.</text>
</comment>
<gene>
    <name evidence="4" type="ORF">Plil01_000325200</name>
</gene>
<accession>A0A9W6TDF5</accession>
<reference evidence="4" key="1">
    <citation type="submission" date="2023-04" db="EMBL/GenBank/DDBJ databases">
        <title>Phytophthora lilii NBRC 32176.</title>
        <authorList>
            <person name="Ichikawa N."/>
            <person name="Sato H."/>
            <person name="Tonouchi N."/>
        </authorList>
    </citation>
    <scope>NUCLEOTIDE SEQUENCE</scope>
    <source>
        <strain evidence="4">NBRC 32176</strain>
    </source>
</reference>
<dbReference type="InterPro" id="IPR024253">
    <property type="entry name" value="Phosducin_thioredoxin-like_dom"/>
</dbReference>
<sequence length="230" mass="26427">MGDRGNVYYAPTGETTEWEDILVKKGIFAPKTKVPDEEEQQEEEQVDPRENATLDELDEMEDDYDDDAELERIRQRRIQEMMAQAARNKFGDVQPIAKDEWTKEVTEGSNDHWVIAYLWDEALEECKVMDHVLREVAKKHRDVKFVSIQAQACIENWPSRNCPTLFMYHKGSLQNQLLGIRKLNGLDMKVEGASARHRSWLWLLVTCADVSAFVVVSCRSGGVPGQGQRL</sequence>
<dbReference type="AlphaFoldDB" id="A0A9W6TDF5"/>
<keyword evidence="5" id="KW-1185">Reference proteome</keyword>
<dbReference type="InterPro" id="IPR051498">
    <property type="entry name" value="Phosducin-like_chap/apop_reg"/>
</dbReference>